<dbReference type="AlphaFoldDB" id="A0A0A1XGX3"/>
<evidence type="ECO:0000256" key="2">
    <source>
        <dbReference type="ARBA" id="ARBA00005988"/>
    </source>
</evidence>
<evidence type="ECO:0000256" key="6">
    <source>
        <dbReference type="ARBA" id="ARBA00022729"/>
    </source>
</evidence>
<evidence type="ECO:0000256" key="4">
    <source>
        <dbReference type="ARBA" id="ARBA00022670"/>
    </source>
</evidence>
<name>A0A0A1XGX3_ZEUCU</name>
<evidence type="ECO:0000256" key="10">
    <source>
        <dbReference type="ARBA" id="ARBA00023157"/>
    </source>
</evidence>
<sequence length="437" mass="48780">MAVKVLRLLALLCVAFGFAAAGSYEGYKLYEVATETIAQRNALHALAQEAGDKYDFLSLSRVHTQKARVLVPPAHDESFRTELRNKQIQFELKNPNFGRTIQAEVLQNRMLRQAKPYSGTGRLGTERYYSHEEINNYLNDLAARYPTRVFVRVVGKSYEGRLLQTITITNGDGITGKNVIFMDGAFHAREWISPATVVYAIGELVENFEANAELLQDYDWVIMPVVNADGYEYTQWSSATRLWRKTRQPVTVNGVTCYGTDPNRNFGFHWMGKGASSNPCSDIYAGPSAFSEPETAVVRDVMHTLRGRGIMYLTIHSFGYALFYPWGWGPELPETWEDLHEVAMVGADAIREYSGTEYEVGSSTALYGEAAGASDDYAFSDGFALSYTMELPDGGDSGFDPPPSEIDRLVKETWTGIRAMGKRVTTKYPSPVTKTLS</sequence>
<evidence type="ECO:0000256" key="9">
    <source>
        <dbReference type="ARBA" id="ARBA00023049"/>
    </source>
</evidence>
<dbReference type="PANTHER" id="PTHR11705">
    <property type="entry name" value="PROTEASE FAMILY M14 CARBOXYPEPTIDASE A,B"/>
    <property type="match status" value="1"/>
</dbReference>
<gene>
    <name evidence="14" type="primary">CBPB_6</name>
    <name evidence="14" type="ORF">g.49569</name>
</gene>
<evidence type="ECO:0000256" key="8">
    <source>
        <dbReference type="ARBA" id="ARBA00022833"/>
    </source>
</evidence>
<dbReference type="SMART" id="SM00631">
    <property type="entry name" value="Zn_pept"/>
    <property type="match status" value="1"/>
</dbReference>
<dbReference type="PANTHER" id="PTHR11705:SF140">
    <property type="entry name" value="FI02848P-RELATED"/>
    <property type="match status" value="1"/>
</dbReference>
<dbReference type="GO" id="GO:0004181">
    <property type="term" value="F:metallocarboxypeptidase activity"/>
    <property type="evidence" value="ECO:0007669"/>
    <property type="project" value="InterPro"/>
</dbReference>
<keyword evidence="8" id="KW-0862">Zinc</keyword>
<dbReference type="SUPFAM" id="SSF54897">
    <property type="entry name" value="Protease propeptides/inhibitors"/>
    <property type="match status" value="1"/>
</dbReference>
<dbReference type="EMBL" id="GBXI01004117">
    <property type="protein sequence ID" value="JAD10175.1"/>
    <property type="molecule type" value="Transcribed_RNA"/>
</dbReference>
<dbReference type="InterPro" id="IPR000834">
    <property type="entry name" value="Peptidase_M14"/>
</dbReference>
<comment type="cofactor">
    <cofactor evidence="1">
        <name>Zn(2+)</name>
        <dbReference type="ChEBI" id="CHEBI:29105"/>
    </cofactor>
</comment>
<organism evidence="14">
    <name type="scientific">Zeugodacus cucurbitae</name>
    <name type="common">Melon fruit fly</name>
    <name type="synonym">Bactrocera cucurbitae</name>
    <dbReference type="NCBI Taxonomy" id="28588"/>
    <lineage>
        <taxon>Eukaryota</taxon>
        <taxon>Metazoa</taxon>
        <taxon>Ecdysozoa</taxon>
        <taxon>Arthropoda</taxon>
        <taxon>Hexapoda</taxon>
        <taxon>Insecta</taxon>
        <taxon>Pterygota</taxon>
        <taxon>Neoptera</taxon>
        <taxon>Endopterygota</taxon>
        <taxon>Diptera</taxon>
        <taxon>Brachycera</taxon>
        <taxon>Muscomorpha</taxon>
        <taxon>Tephritoidea</taxon>
        <taxon>Tephritidae</taxon>
        <taxon>Zeugodacus</taxon>
        <taxon>Zeugodacus</taxon>
    </lineage>
</organism>
<evidence type="ECO:0000313" key="14">
    <source>
        <dbReference type="EMBL" id="JAD10175.1"/>
    </source>
</evidence>
<keyword evidence="4" id="KW-0645">Protease</keyword>
<evidence type="ECO:0000259" key="13">
    <source>
        <dbReference type="PROSITE" id="PS52035"/>
    </source>
</evidence>
<dbReference type="GO" id="GO:0006508">
    <property type="term" value="P:proteolysis"/>
    <property type="evidence" value="ECO:0007669"/>
    <property type="project" value="UniProtKB-KW"/>
</dbReference>
<keyword evidence="10" id="KW-1015">Disulfide bond</keyword>
<feature type="chain" id="PRO_5001983654" evidence="12">
    <location>
        <begin position="22"/>
        <end position="437"/>
    </location>
</feature>
<keyword evidence="6 12" id="KW-0732">Signal</keyword>
<comment type="similarity">
    <text evidence="2 11">Belongs to the peptidase M14 family.</text>
</comment>
<proteinExistence type="inferred from homology"/>
<dbReference type="PROSITE" id="PS52035">
    <property type="entry name" value="PEPTIDASE_M14"/>
    <property type="match status" value="1"/>
</dbReference>
<protein>
    <submittedName>
        <fullName evidence="14">Carboxypeptidase B</fullName>
    </submittedName>
</protein>
<dbReference type="CDD" id="cd03860">
    <property type="entry name" value="M14_CP_A-B_like"/>
    <property type="match status" value="1"/>
</dbReference>
<evidence type="ECO:0000256" key="5">
    <source>
        <dbReference type="ARBA" id="ARBA00022723"/>
    </source>
</evidence>
<keyword evidence="5" id="KW-0479">Metal-binding</keyword>
<keyword evidence="3 14" id="KW-0121">Carboxypeptidase</keyword>
<dbReference type="FunFam" id="3.40.630.10:FF:000084">
    <property type="entry name" value="Carboxypeptidase B2"/>
    <property type="match status" value="1"/>
</dbReference>
<evidence type="ECO:0000256" key="3">
    <source>
        <dbReference type="ARBA" id="ARBA00022645"/>
    </source>
</evidence>
<reference evidence="14" key="1">
    <citation type="submission" date="2014-11" db="EMBL/GenBank/DDBJ databases">
        <authorList>
            <person name="Geib S."/>
        </authorList>
    </citation>
    <scope>NUCLEOTIDE SEQUENCE</scope>
</reference>
<dbReference type="PRINTS" id="PR00765">
    <property type="entry name" value="CRBOXYPTASEA"/>
</dbReference>
<evidence type="ECO:0000256" key="12">
    <source>
        <dbReference type="SAM" id="SignalP"/>
    </source>
</evidence>
<keyword evidence="7" id="KW-0378">Hydrolase</keyword>
<dbReference type="InterPro" id="IPR003146">
    <property type="entry name" value="M14A_act_pep"/>
</dbReference>
<dbReference type="Pfam" id="PF00246">
    <property type="entry name" value="Peptidase_M14"/>
    <property type="match status" value="1"/>
</dbReference>
<accession>A0A0A1XGX3</accession>
<dbReference type="Pfam" id="PF02244">
    <property type="entry name" value="Propep_M14"/>
    <property type="match status" value="1"/>
</dbReference>
<feature type="domain" description="Peptidase M14" evidence="13">
    <location>
        <begin position="127"/>
        <end position="424"/>
    </location>
</feature>
<dbReference type="InterPro" id="IPR036990">
    <property type="entry name" value="M14A-like_propep"/>
</dbReference>
<dbReference type="MEROPS" id="M14.A15"/>
<feature type="signal peptide" evidence="12">
    <location>
        <begin position="1"/>
        <end position="21"/>
    </location>
</feature>
<dbReference type="SUPFAM" id="SSF53187">
    <property type="entry name" value="Zn-dependent exopeptidases"/>
    <property type="match status" value="1"/>
</dbReference>
<evidence type="ECO:0000256" key="11">
    <source>
        <dbReference type="PROSITE-ProRule" id="PRU01379"/>
    </source>
</evidence>
<evidence type="ECO:0000256" key="1">
    <source>
        <dbReference type="ARBA" id="ARBA00001947"/>
    </source>
</evidence>
<dbReference type="Gene3D" id="3.30.70.340">
    <property type="entry name" value="Metallocarboxypeptidase-like"/>
    <property type="match status" value="1"/>
</dbReference>
<reference evidence="14" key="2">
    <citation type="journal article" date="2015" name="Gigascience">
        <title>Reconstructing a comprehensive transcriptome assembly of a white-pupal translocated strain of the pest fruit fly Bactrocera cucurbitae.</title>
        <authorList>
            <person name="Sim S.B."/>
            <person name="Calla B."/>
            <person name="Hall B."/>
            <person name="DeRego T."/>
            <person name="Geib S.M."/>
        </authorList>
    </citation>
    <scope>NUCLEOTIDE SEQUENCE</scope>
</reference>
<dbReference type="OrthoDB" id="3626597at2759"/>
<dbReference type="GO" id="GO:0008270">
    <property type="term" value="F:zinc ion binding"/>
    <property type="evidence" value="ECO:0007669"/>
    <property type="project" value="InterPro"/>
</dbReference>
<evidence type="ECO:0000256" key="7">
    <source>
        <dbReference type="ARBA" id="ARBA00022801"/>
    </source>
</evidence>
<dbReference type="GO" id="GO:0005615">
    <property type="term" value="C:extracellular space"/>
    <property type="evidence" value="ECO:0007669"/>
    <property type="project" value="TreeGrafter"/>
</dbReference>
<dbReference type="Gene3D" id="3.40.630.10">
    <property type="entry name" value="Zn peptidases"/>
    <property type="match status" value="1"/>
</dbReference>
<feature type="active site" description="Proton donor/acceptor" evidence="11">
    <location>
        <position position="390"/>
    </location>
</feature>
<keyword evidence="9" id="KW-0482">Metalloprotease</keyword>